<evidence type="ECO:0000313" key="2">
    <source>
        <dbReference type="Proteomes" id="UP000053881"/>
    </source>
</evidence>
<protein>
    <submittedName>
        <fullName evidence="1">Uncharacterized protein</fullName>
    </submittedName>
</protein>
<gene>
    <name evidence="1" type="ORF">ACA29_02020</name>
</gene>
<comment type="caution">
    <text evidence="1">The sequence shown here is derived from an EMBL/GenBank/DDBJ whole genome shotgun (WGS) entry which is preliminary data.</text>
</comment>
<accession>A0A0Q9Y7V1</accession>
<dbReference type="EMBL" id="LGPB01000022">
    <property type="protein sequence ID" value="KRG16892.1"/>
    <property type="molecule type" value="Genomic_DNA"/>
</dbReference>
<sequence>MAGLISAFLVISGLLAVYLGLYSQNHPEPFFDIPMNTFIAGYQWYNLTFFEYIILTAYRDRHLCIGIHTYIA</sequence>
<organism evidence="1 2">
    <name type="scientific">Lederbergia galactosidilytica</name>
    <dbReference type="NCBI Taxonomy" id="217031"/>
    <lineage>
        <taxon>Bacteria</taxon>
        <taxon>Bacillati</taxon>
        <taxon>Bacillota</taxon>
        <taxon>Bacilli</taxon>
        <taxon>Bacillales</taxon>
        <taxon>Bacillaceae</taxon>
        <taxon>Lederbergia</taxon>
    </lineage>
</organism>
<dbReference type="Proteomes" id="UP000053881">
    <property type="component" value="Unassembled WGS sequence"/>
</dbReference>
<proteinExistence type="predicted"/>
<name>A0A0Q9Y7V1_9BACI</name>
<dbReference type="AlphaFoldDB" id="A0A0Q9Y7V1"/>
<dbReference type="PATRIC" id="fig|217031.4.peg.693"/>
<evidence type="ECO:0000313" key="1">
    <source>
        <dbReference type="EMBL" id="KRG16892.1"/>
    </source>
</evidence>
<reference evidence="1 2" key="1">
    <citation type="submission" date="2015-06" db="EMBL/GenBank/DDBJ databases">
        <title>Genome sequencing project of Bacillus galactosidilyticus PL133.</title>
        <authorList>
            <person name="Gaiero J."/>
            <person name="Nicol R."/>
            <person name="Habash M."/>
        </authorList>
    </citation>
    <scope>NUCLEOTIDE SEQUENCE [LARGE SCALE GENOMIC DNA]</scope>
    <source>
        <strain evidence="1 2">PL133</strain>
    </source>
</reference>